<dbReference type="Proteomes" id="UP001239994">
    <property type="component" value="Unassembled WGS sequence"/>
</dbReference>
<dbReference type="PROSITE" id="PS51072">
    <property type="entry name" value="MHD"/>
    <property type="match status" value="1"/>
</dbReference>
<evidence type="ECO:0000313" key="9">
    <source>
        <dbReference type="Proteomes" id="UP001239994"/>
    </source>
</evidence>
<dbReference type="PANTHER" id="PTHR23065:SF8">
    <property type="entry name" value="F-BAR DOMAIN ONLY PROTEIN 2"/>
    <property type="match status" value="1"/>
</dbReference>
<evidence type="ECO:0000256" key="2">
    <source>
        <dbReference type="ARBA" id="ARBA00022553"/>
    </source>
</evidence>
<dbReference type="EMBL" id="JAROKS010000015">
    <property type="protein sequence ID" value="KAK1796740.1"/>
    <property type="molecule type" value="Genomic_DNA"/>
</dbReference>
<dbReference type="GO" id="GO:0048488">
    <property type="term" value="P:synaptic vesicle endocytosis"/>
    <property type="evidence" value="ECO:0007669"/>
    <property type="project" value="TreeGrafter"/>
</dbReference>
<comment type="caution">
    <text evidence="8">The sequence shown here is derived from an EMBL/GenBank/DDBJ whole genome shotgun (WGS) entry which is preliminary data.</text>
</comment>
<dbReference type="InterPro" id="IPR028565">
    <property type="entry name" value="MHD"/>
</dbReference>
<keyword evidence="3" id="KW-0254">Endocytosis</keyword>
<feature type="compositionally biased region" description="Low complexity" evidence="6">
    <location>
        <begin position="488"/>
        <end position="505"/>
    </location>
</feature>
<feature type="region of interest" description="Disordered" evidence="6">
    <location>
        <begin position="79"/>
        <end position="138"/>
    </location>
</feature>
<evidence type="ECO:0000256" key="6">
    <source>
        <dbReference type="SAM" id="MobiDB-lite"/>
    </source>
</evidence>
<feature type="region of interest" description="Disordered" evidence="6">
    <location>
        <begin position="150"/>
        <end position="513"/>
    </location>
</feature>
<dbReference type="InterPro" id="IPR036168">
    <property type="entry name" value="AP2_Mu_C_sf"/>
</dbReference>
<accession>A0AAD9DVB7</accession>
<keyword evidence="4" id="KW-0472">Membrane</keyword>
<name>A0AAD9DVB7_9TELE</name>
<dbReference type="Gene3D" id="2.60.40.1170">
    <property type="entry name" value="Mu homology domain, subdomain B"/>
    <property type="match status" value="2"/>
</dbReference>
<dbReference type="AlphaFoldDB" id="A0AAD9DVB7"/>
<dbReference type="GO" id="GO:0030136">
    <property type="term" value="C:clathrin-coated vesicle"/>
    <property type="evidence" value="ECO:0007669"/>
    <property type="project" value="TreeGrafter"/>
</dbReference>
<feature type="compositionally biased region" description="Pro residues" evidence="6">
    <location>
        <begin position="300"/>
        <end position="318"/>
    </location>
</feature>
<feature type="non-terminal residue" evidence="8">
    <location>
        <position position="1"/>
    </location>
</feature>
<organism evidence="8 9">
    <name type="scientific">Electrophorus voltai</name>
    <dbReference type="NCBI Taxonomy" id="2609070"/>
    <lineage>
        <taxon>Eukaryota</taxon>
        <taxon>Metazoa</taxon>
        <taxon>Chordata</taxon>
        <taxon>Craniata</taxon>
        <taxon>Vertebrata</taxon>
        <taxon>Euteleostomi</taxon>
        <taxon>Actinopterygii</taxon>
        <taxon>Neopterygii</taxon>
        <taxon>Teleostei</taxon>
        <taxon>Ostariophysi</taxon>
        <taxon>Gymnotiformes</taxon>
        <taxon>Gymnotoidei</taxon>
        <taxon>Gymnotidae</taxon>
        <taxon>Electrophorus</taxon>
    </lineage>
</organism>
<evidence type="ECO:0000259" key="7">
    <source>
        <dbReference type="PROSITE" id="PS51072"/>
    </source>
</evidence>
<dbReference type="GO" id="GO:0005905">
    <property type="term" value="C:clathrin-coated pit"/>
    <property type="evidence" value="ECO:0007669"/>
    <property type="project" value="UniProtKB-SubCell"/>
</dbReference>
<dbReference type="GO" id="GO:0048268">
    <property type="term" value="P:clathrin coat assembly"/>
    <property type="evidence" value="ECO:0007669"/>
    <property type="project" value="TreeGrafter"/>
</dbReference>
<feature type="compositionally biased region" description="Basic and acidic residues" evidence="6">
    <location>
        <begin position="363"/>
        <end position="378"/>
    </location>
</feature>
<proteinExistence type="predicted"/>
<protein>
    <recommendedName>
        <fullName evidence="7">MHD domain-containing protein</fullName>
    </recommendedName>
</protein>
<evidence type="ECO:0000256" key="5">
    <source>
        <dbReference type="ARBA" id="ARBA00023176"/>
    </source>
</evidence>
<dbReference type="FunFam" id="2.60.40.1170:FF:000005">
    <property type="entry name" value="SH3-containing GRB2-like protein 3-interacting protein 1 isoform X3"/>
    <property type="match status" value="1"/>
</dbReference>
<feature type="compositionally biased region" description="Low complexity" evidence="6">
    <location>
        <begin position="419"/>
        <end position="439"/>
    </location>
</feature>
<feature type="compositionally biased region" description="Low complexity" evidence="6">
    <location>
        <begin position="173"/>
        <end position="186"/>
    </location>
</feature>
<dbReference type="GO" id="GO:0072583">
    <property type="term" value="P:clathrin-dependent endocytosis"/>
    <property type="evidence" value="ECO:0007669"/>
    <property type="project" value="TreeGrafter"/>
</dbReference>
<feature type="domain" description="MHD" evidence="7">
    <location>
        <begin position="551"/>
        <end position="819"/>
    </location>
</feature>
<evidence type="ECO:0000256" key="4">
    <source>
        <dbReference type="ARBA" id="ARBA00023136"/>
    </source>
</evidence>
<keyword evidence="9" id="KW-1185">Reference proteome</keyword>
<dbReference type="SUPFAM" id="SSF49447">
    <property type="entry name" value="Second domain of Mu2 adaptin subunit (ap50) of ap2 adaptor"/>
    <property type="match status" value="1"/>
</dbReference>
<dbReference type="GO" id="GO:0005886">
    <property type="term" value="C:plasma membrane"/>
    <property type="evidence" value="ECO:0007669"/>
    <property type="project" value="TreeGrafter"/>
</dbReference>
<evidence type="ECO:0000313" key="8">
    <source>
        <dbReference type="EMBL" id="KAK1796740.1"/>
    </source>
</evidence>
<keyword evidence="5" id="KW-0168">Coated pit</keyword>
<reference evidence="8" key="1">
    <citation type="submission" date="2023-03" db="EMBL/GenBank/DDBJ databases">
        <title>Electrophorus voltai genome.</title>
        <authorList>
            <person name="Bian C."/>
        </authorList>
    </citation>
    <scope>NUCLEOTIDE SEQUENCE</scope>
    <source>
        <strain evidence="8">CB-2022</strain>
        <tissue evidence="8">Muscle</tissue>
    </source>
</reference>
<dbReference type="GO" id="GO:0098793">
    <property type="term" value="C:presynapse"/>
    <property type="evidence" value="ECO:0007669"/>
    <property type="project" value="GOC"/>
</dbReference>
<dbReference type="Pfam" id="PF10291">
    <property type="entry name" value="muHD"/>
    <property type="match status" value="1"/>
</dbReference>
<evidence type="ECO:0000256" key="3">
    <source>
        <dbReference type="ARBA" id="ARBA00022583"/>
    </source>
</evidence>
<evidence type="ECO:0000256" key="1">
    <source>
        <dbReference type="ARBA" id="ARBA00004283"/>
    </source>
</evidence>
<dbReference type="PANTHER" id="PTHR23065">
    <property type="entry name" value="PROLINE-SERINE-THREONINE PHOSPHATASE INTERACTING PROTEIN 1"/>
    <property type="match status" value="1"/>
</dbReference>
<feature type="compositionally biased region" description="Basic and acidic residues" evidence="6">
    <location>
        <begin position="187"/>
        <end position="196"/>
    </location>
</feature>
<gene>
    <name evidence="8" type="ORF">P4O66_009755</name>
</gene>
<feature type="compositionally biased region" description="Pro residues" evidence="6">
    <location>
        <begin position="237"/>
        <end position="279"/>
    </location>
</feature>
<feature type="compositionally biased region" description="Pro residues" evidence="6">
    <location>
        <begin position="440"/>
        <end position="449"/>
    </location>
</feature>
<dbReference type="InterPro" id="IPR018808">
    <property type="entry name" value="Muniscin_C"/>
</dbReference>
<comment type="subcellular location">
    <subcellularLocation>
        <location evidence="1">Membrane</location>
        <location evidence="1">Clathrin-coated pit</location>
        <topology evidence="1">Peripheral membrane protein</topology>
        <orientation evidence="1">Cytoplasmic side</orientation>
    </subcellularLocation>
</comment>
<sequence length="820" mass="86391">PQKKSNGAPNGFYGEIDWDRYEKGRFFSSSESEDEEDHRKKFKIKIKPLPVDSSEFVAPSVDELKASIGNIALSPSPLVSPAYGLAKRNNPGDEIPRPRRSIPTAAQAPVASHTPAAAPVAEPPRCKAPHGPIFTNKSPVVEDATALFGPPLETTFDEHKTEALPPLPPKNVPTSPAPSNSPTADAADGKVEDDSAHTPNRPSIVDLDNIFGPGDSLKPDDITADRWVCFGDESPERPPPPAEPVPLPITAAPPPAEPAPPLPMSPPPPEDPAPPLPKTEPPKGTVHSPTISVPSKETTPFPPTVPPPPDEEAPPPPDESVMSSTESATPVSAGEAASGSVTTPPGAVETNACTIPPPLVLDQEDKKTPEEDNPKEDPAECIASPKEIGQGSRSTPPPPPPPTYRAVVSSPGPIPGVASGDSGSGSSSPARPATPLASSSPPPPPPRPSSRPKMAAGKASVGDVNRPFSPPVHSSSPPPMAPLARAESTSSISSTNSLSTATTPTVGKELSVSVSETDQPSLVWFDRGKFYLTFEGCSRGPSPLTMGAQDTLPVAAAFTETVNAYFKGTDPSMCVVKITGEMVLSFPAGITRHFANNPSPAVLTFSITNCSSLEHILPNPQLLCCDTTDSKPNSKEFWVNMPNLMAHLKKVAEQKPQATYYNVDMLKYQVSAPGPQSAPLNLAVNWRCEPTSTDLRIDYKYTGSAMTTPVALNNVQFLVPVDGGVSKLQAVLPPAAWNAEQQRILWKIPDISQKSENGGVGSLLARFQLTEGPSKPAPLAVQFTSEGSTLSGCDIKLASPGYRFSLIKKRFAAGKYLADN</sequence>
<feature type="compositionally biased region" description="Polar residues" evidence="6">
    <location>
        <begin position="287"/>
        <end position="296"/>
    </location>
</feature>
<feature type="compositionally biased region" description="Polar residues" evidence="6">
    <location>
        <begin position="321"/>
        <end position="330"/>
    </location>
</feature>
<keyword evidence="2" id="KW-0597">Phosphoprotein</keyword>